<comment type="caution">
    <text evidence="4">The sequence shown here is derived from an EMBL/GenBank/DDBJ whole genome shotgun (WGS) entry which is preliminary data.</text>
</comment>
<dbReference type="Proteomes" id="UP001501710">
    <property type="component" value="Unassembled WGS sequence"/>
</dbReference>
<dbReference type="SMART" id="SM01130">
    <property type="entry name" value="DHDPS"/>
    <property type="match status" value="1"/>
</dbReference>
<evidence type="ECO:0000256" key="1">
    <source>
        <dbReference type="ARBA" id="ARBA00007592"/>
    </source>
</evidence>
<dbReference type="Pfam" id="PF00701">
    <property type="entry name" value="DHDPS"/>
    <property type="match status" value="1"/>
</dbReference>
<evidence type="ECO:0000256" key="2">
    <source>
        <dbReference type="ARBA" id="ARBA00023239"/>
    </source>
</evidence>
<dbReference type="Gene3D" id="3.20.20.70">
    <property type="entry name" value="Aldolase class I"/>
    <property type="match status" value="1"/>
</dbReference>
<evidence type="ECO:0000313" key="4">
    <source>
        <dbReference type="EMBL" id="GAA4236168.1"/>
    </source>
</evidence>
<dbReference type="EMBL" id="BAABAS010000015">
    <property type="protein sequence ID" value="GAA4236168.1"/>
    <property type="molecule type" value="Genomic_DNA"/>
</dbReference>
<proteinExistence type="inferred from homology"/>
<sequence>MIDATDLRGVLGIVPTPATPDAERWDAEHTVNLPETERMVRTVVGDGITALMTTGTFGECATLTEPELLEFVDCVVRTVGGSVPVFAGITTLNTRDTIRRGRALVDAGAAGLFVGRPMWLAMDDAAIVRYYGDIAEALPGVPLVVYDNPPAFKGKISTEAYRRLAAVPEVIAAKHTGGPRLEDDLVATAGRLRVLPNAPDWYPAARAHPDLAPACWSGAVACAPAAMATLERAVLARDWDRAAHVSERVNWAEAPMFLGGGLAEFVDYSIQLGHVRFQHAGLVDIGPTRPPYLEAPADYVAGSEECGRRWAVLQKEFAAA</sequence>
<evidence type="ECO:0000256" key="3">
    <source>
        <dbReference type="PIRNR" id="PIRNR001365"/>
    </source>
</evidence>
<dbReference type="PRINTS" id="PR00146">
    <property type="entry name" value="DHPICSNTHASE"/>
</dbReference>
<comment type="similarity">
    <text evidence="1 3">Belongs to the DapA family.</text>
</comment>
<keyword evidence="5" id="KW-1185">Reference proteome</keyword>
<dbReference type="PANTHER" id="PTHR12128">
    <property type="entry name" value="DIHYDRODIPICOLINATE SYNTHASE"/>
    <property type="match status" value="1"/>
</dbReference>
<reference evidence="5" key="1">
    <citation type="journal article" date="2019" name="Int. J. Syst. Evol. Microbiol.">
        <title>The Global Catalogue of Microorganisms (GCM) 10K type strain sequencing project: providing services to taxonomists for standard genome sequencing and annotation.</title>
        <authorList>
            <consortium name="The Broad Institute Genomics Platform"/>
            <consortium name="The Broad Institute Genome Sequencing Center for Infectious Disease"/>
            <person name="Wu L."/>
            <person name="Ma J."/>
        </authorList>
    </citation>
    <scope>NUCLEOTIDE SEQUENCE [LARGE SCALE GENOMIC DNA]</scope>
    <source>
        <strain evidence="5">JCM 17440</strain>
    </source>
</reference>
<dbReference type="PANTHER" id="PTHR12128:SF66">
    <property type="entry name" value="4-HYDROXY-2-OXOGLUTARATE ALDOLASE, MITOCHONDRIAL"/>
    <property type="match status" value="1"/>
</dbReference>
<accession>A0ABP8CAE6</accession>
<name>A0ABP8CAE6_9ACTN</name>
<dbReference type="RefSeq" id="WP_344899741.1">
    <property type="nucleotide sequence ID" value="NZ_BAABAS010000015.1"/>
</dbReference>
<dbReference type="PIRSF" id="PIRSF001365">
    <property type="entry name" value="DHDPS"/>
    <property type="match status" value="1"/>
</dbReference>
<gene>
    <name evidence="4" type="ORF">GCM10022254_45150</name>
</gene>
<evidence type="ECO:0000313" key="5">
    <source>
        <dbReference type="Proteomes" id="UP001501710"/>
    </source>
</evidence>
<keyword evidence="2 3" id="KW-0456">Lyase</keyword>
<dbReference type="SUPFAM" id="SSF51569">
    <property type="entry name" value="Aldolase"/>
    <property type="match status" value="1"/>
</dbReference>
<dbReference type="InterPro" id="IPR002220">
    <property type="entry name" value="DapA-like"/>
</dbReference>
<dbReference type="InterPro" id="IPR013785">
    <property type="entry name" value="Aldolase_TIM"/>
</dbReference>
<organism evidence="4 5">
    <name type="scientific">Actinomadura meridiana</name>
    <dbReference type="NCBI Taxonomy" id="559626"/>
    <lineage>
        <taxon>Bacteria</taxon>
        <taxon>Bacillati</taxon>
        <taxon>Actinomycetota</taxon>
        <taxon>Actinomycetes</taxon>
        <taxon>Streptosporangiales</taxon>
        <taxon>Thermomonosporaceae</taxon>
        <taxon>Actinomadura</taxon>
    </lineage>
</organism>
<protein>
    <submittedName>
        <fullName evidence="4">Uncharacterized protein</fullName>
    </submittedName>
</protein>